<dbReference type="GO" id="GO:0022900">
    <property type="term" value="P:electron transport chain"/>
    <property type="evidence" value="ECO:0007669"/>
    <property type="project" value="InterPro"/>
</dbReference>
<evidence type="ECO:0000313" key="1">
    <source>
        <dbReference type="EMBL" id="XBS22070.1"/>
    </source>
</evidence>
<dbReference type="InterPro" id="IPR010209">
    <property type="entry name" value="Ion_transpt_RnfG/RsxG"/>
</dbReference>
<dbReference type="EMBL" id="CP157743">
    <property type="protein sequence ID" value="XBS22070.1"/>
    <property type="molecule type" value="Genomic_DNA"/>
</dbReference>
<organism evidence="1 2">
    <name type="scientific">Methylomarinum roseum</name>
    <dbReference type="NCBI Taxonomy" id="3067653"/>
    <lineage>
        <taxon>Bacteria</taxon>
        <taxon>Pseudomonadati</taxon>
        <taxon>Pseudomonadota</taxon>
        <taxon>Gammaproteobacteria</taxon>
        <taxon>Methylococcales</taxon>
        <taxon>Methylococcaceae</taxon>
        <taxon>Methylomarinum</taxon>
    </lineage>
</organism>
<dbReference type="PANTHER" id="PTHR36118:SF1">
    <property type="entry name" value="ION-TRANSLOCATING OXIDOREDUCTASE COMPLEX SUBUNIT G"/>
    <property type="match status" value="1"/>
</dbReference>
<dbReference type="KEGG" id="mech:Q9L42_008080"/>
<protein>
    <submittedName>
        <fullName evidence="1">FMN-binding protein</fullName>
    </submittedName>
</protein>
<dbReference type="GO" id="GO:0005886">
    <property type="term" value="C:plasma membrane"/>
    <property type="evidence" value="ECO:0007669"/>
    <property type="project" value="InterPro"/>
</dbReference>
<keyword evidence="2" id="KW-1185">Reference proteome</keyword>
<evidence type="ECO:0000313" key="2">
    <source>
        <dbReference type="Proteomes" id="UP001225378"/>
    </source>
</evidence>
<dbReference type="Proteomes" id="UP001225378">
    <property type="component" value="Chromosome"/>
</dbReference>
<reference evidence="1 2" key="1">
    <citation type="journal article" date="2024" name="Microbiology">
        <title>Methylomarinum rosea sp. nov., a novel halophilic methanotrophic bacterium from the hypersaline Lake Elton.</title>
        <authorList>
            <person name="Suleimanov R.Z."/>
            <person name="Oshkin I.Y."/>
            <person name="Danilova O.V."/>
            <person name="Suzina N.E."/>
            <person name="Dedysh S.N."/>
        </authorList>
    </citation>
    <scope>NUCLEOTIDE SEQUENCE [LARGE SCALE GENOMIC DNA]</scope>
    <source>
        <strain evidence="1 2">Ch1-1</strain>
    </source>
</reference>
<dbReference type="RefSeq" id="WP_305908952.1">
    <property type="nucleotide sequence ID" value="NZ_CP157743.1"/>
</dbReference>
<name>A0AAU7NYP7_9GAMM</name>
<dbReference type="PANTHER" id="PTHR36118">
    <property type="entry name" value="ION-TRANSLOCATING OXIDOREDUCTASE COMPLEX SUBUNIT G"/>
    <property type="match status" value="1"/>
</dbReference>
<proteinExistence type="predicted"/>
<accession>A0AAU7NYP7</accession>
<dbReference type="GO" id="GO:0009055">
    <property type="term" value="F:electron transfer activity"/>
    <property type="evidence" value="ECO:0007669"/>
    <property type="project" value="InterPro"/>
</dbReference>
<gene>
    <name evidence="1" type="ORF">Q9L42_008080</name>
</gene>
<sequence>MFRLKSVKLIVAVCLLLSALPCVGKIYYSKNEAMELAFGKDATVEMLSLFPTADELAQIEKMARVKMESSLYTFYVGKKGDQVIAYAAIESHTVRTKPETLLVVLTPEGKISAVHTLAFHEPPEYQPPQRWYQQLYQKELERLSFSADIQGMTGATLSTRSALNISRKVMAIYQILVKNKQN</sequence>
<dbReference type="AlphaFoldDB" id="A0AAU7NYP7"/>